<name>A0AAN6QE04_9PEZI</name>
<dbReference type="Proteomes" id="UP001302812">
    <property type="component" value="Unassembled WGS sequence"/>
</dbReference>
<accession>A0AAN6QE04</accession>
<comment type="caution">
    <text evidence="1">The sequence shown here is derived from an EMBL/GenBank/DDBJ whole genome shotgun (WGS) entry which is preliminary data.</text>
</comment>
<dbReference type="PANTHER" id="PTHR47784:SF5">
    <property type="entry name" value="STEROL UPTAKE CONTROL PROTEIN 2"/>
    <property type="match status" value="1"/>
</dbReference>
<reference evidence="1" key="2">
    <citation type="submission" date="2023-05" db="EMBL/GenBank/DDBJ databases">
        <authorList>
            <consortium name="Lawrence Berkeley National Laboratory"/>
            <person name="Steindorff A."/>
            <person name="Hensen N."/>
            <person name="Bonometti L."/>
            <person name="Westerberg I."/>
            <person name="Brannstrom I.O."/>
            <person name="Guillou S."/>
            <person name="Cros-Aarteil S."/>
            <person name="Calhoun S."/>
            <person name="Haridas S."/>
            <person name="Kuo A."/>
            <person name="Mondo S."/>
            <person name="Pangilinan J."/>
            <person name="Riley R."/>
            <person name="Labutti K."/>
            <person name="Andreopoulos B."/>
            <person name="Lipzen A."/>
            <person name="Chen C."/>
            <person name="Yanf M."/>
            <person name="Daum C."/>
            <person name="Ng V."/>
            <person name="Clum A."/>
            <person name="Ohm R."/>
            <person name="Martin F."/>
            <person name="Silar P."/>
            <person name="Natvig D."/>
            <person name="Lalanne C."/>
            <person name="Gautier V."/>
            <person name="Ament-Velasquez S.L."/>
            <person name="Kruys A."/>
            <person name="Hutchinson M.I."/>
            <person name="Powell A.J."/>
            <person name="Barry K."/>
            <person name="Miller A.N."/>
            <person name="Grigoriev I.V."/>
            <person name="Debuchy R."/>
            <person name="Gladieux P."/>
            <person name="Thoren M.H."/>
            <person name="Johannesson H."/>
        </authorList>
    </citation>
    <scope>NUCLEOTIDE SEQUENCE</scope>
    <source>
        <strain evidence="1">CBS 508.74</strain>
    </source>
</reference>
<dbReference type="InterPro" id="IPR053157">
    <property type="entry name" value="Sterol_Uptake_Regulator"/>
</dbReference>
<dbReference type="PANTHER" id="PTHR47784">
    <property type="entry name" value="STEROL UPTAKE CONTROL PROTEIN 2"/>
    <property type="match status" value="1"/>
</dbReference>
<reference evidence="1" key="1">
    <citation type="journal article" date="2023" name="Mol. Phylogenet. Evol.">
        <title>Genome-scale phylogeny and comparative genomics of the fungal order Sordariales.</title>
        <authorList>
            <person name="Hensen N."/>
            <person name="Bonometti L."/>
            <person name="Westerberg I."/>
            <person name="Brannstrom I.O."/>
            <person name="Guillou S."/>
            <person name="Cros-Aarteil S."/>
            <person name="Calhoun S."/>
            <person name="Haridas S."/>
            <person name="Kuo A."/>
            <person name="Mondo S."/>
            <person name="Pangilinan J."/>
            <person name="Riley R."/>
            <person name="LaButti K."/>
            <person name="Andreopoulos B."/>
            <person name="Lipzen A."/>
            <person name="Chen C."/>
            <person name="Yan M."/>
            <person name="Daum C."/>
            <person name="Ng V."/>
            <person name="Clum A."/>
            <person name="Steindorff A."/>
            <person name="Ohm R.A."/>
            <person name="Martin F."/>
            <person name="Silar P."/>
            <person name="Natvig D.O."/>
            <person name="Lalanne C."/>
            <person name="Gautier V."/>
            <person name="Ament-Velasquez S.L."/>
            <person name="Kruys A."/>
            <person name="Hutchinson M.I."/>
            <person name="Powell A.J."/>
            <person name="Barry K."/>
            <person name="Miller A.N."/>
            <person name="Grigoriev I.V."/>
            <person name="Debuchy R."/>
            <person name="Gladieux P."/>
            <person name="Hiltunen Thoren M."/>
            <person name="Johannesson H."/>
        </authorList>
    </citation>
    <scope>NUCLEOTIDE SEQUENCE</scope>
    <source>
        <strain evidence="1">CBS 508.74</strain>
    </source>
</reference>
<dbReference type="EMBL" id="MU853362">
    <property type="protein sequence ID" value="KAK4108497.1"/>
    <property type="molecule type" value="Genomic_DNA"/>
</dbReference>
<dbReference type="GeneID" id="89934674"/>
<dbReference type="GO" id="GO:0001228">
    <property type="term" value="F:DNA-binding transcription activator activity, RNA polymerase II-specific"/>
    <property type="evidence" value="ECO:0007669"/>
    <property type="project" value="TreeGrafter"/>
</dbReference>
<organism evidence="1 2">
    <name type="scientific">Canariomyces notabilis</name>
    <dbReference type="NCBI Taxonomy" id="2074819"/>
    <lineage>
        <taxon>Eukaryota</taxon>
        <taxon>Fungi</taxon>
        <taxon>Dikarya</taxon>
        <taxon>Ascomycota</taxon>
        <taxon>Pezizomycotina</taxon>
        <taxon>Sordariomycetes</taxon>
        <taxon>Sordariomycetidae</taxon>
        <taxon>Sordariales</taxon>
        <taxon>Chaetomiaceae</taxon>
        <taxon>Canariomyces</taxon>
    </lineage>
</organism>
<gene>
    <name evidence="1" type="ORF">N656DRAFT_680453</name>
</gene>
<feature type="non-terminal residue" evidence="1">
    <location>
        <position position="1"/>
    </location>
</feature>
<feature type="non-terminal residue" evidence="1">
    <location>
        <position position="255"/>
    </location>
</feature>
<sequence length="255" mass="28478">LSSLHLAHLDPSSAQFYTSTGVAYQNHGLAGFKSTLSCMDSENSTALFAFSIITIILALAVSVTTPEAPESTPSEALQSVVELLRGVAVIIDTSQEGIRSGIFGVLLEPERGPTSNHDFLQREELESAMARLVHRSDQLSKYVGPLQQQLYISCIHSLQNAFDHVMAYHNISMVLAWPVTISKKLMERFQQKDPMAQLIWMHYGVLLLAINNRWWGKGFGARLIDNVSETLHAIDEEWTIYTQWARDCAKAVMEQ</sequence>
<protein>
    <submittedName>
        <fullName evidence="1">Uncharacterized protein</fullName>
    </submittedName>
</protein>
<proteinExistence type="predicted"/>
<evidence type="ECO:0000313" key="2">
    <source>
        <dbReference type="Proteomes" id="UP001302812"/>
    </source>
</evidence>
<dbReference type="RefSeq" id="XP_064666067.1">
    <property type="nucleotide sequence ID" value="XM_064810549.1"/>
</dbReference>
<keyword evidence="2" id="KW-1185">Reference proteome</keyword>
<dbReference type="AlphaFoldDB" id="A0AAN6QE04"/>
<evidence type="ECO:0000313" key="1">
    <source>
        <dbReference type="EMBL" id="KAK4108497.1"/>
    </source>
</evidence>